<evidence type="ECO:0000313" key="4">
    <source>
        <dbReference type="Proteomes" id="UP000306808"/>
    </source>
</evidence>
<feature type="domain" description="Amidohydrolase-related" evidence="2">
    <location>
        <begin position="14"/>
        <end position="285"/>
    </location>
</feature>
<keyword evidence="4" id="KW-1185">Reference proteome</keyword>
<dbReference type="EMBL" id="SUME01000005">
    <property type="protein sequence ID" value="TJZ60038.1"/>
    <property type="molecule type" value="Genomic_DNA"/>
</dbReference>
<dbReference type="Proteomes" id="UP000306808">
    <property type="component" value="Unassembled WGS sequence"/>
</dbReference>
<proteinExistence type="inferred from homology"/>
<dbReference type="PANTHER" id="PTHR43569:SF2">
    <property type="entry name" value="AMIDOHYDROLASE-RELATED DOMAIN-CONTAINING PROTEIN"/>
    <property type="match status" value="1"/>
</dbReference>
<dbReference type="AlphaFoldDB" id="A0A4V5MM89"/>
<dbReference type="PANTHER" id="PTHR43569">
    <property type="entry name" value="AMIDOHYDROLASE"/>
    <property type="match status" value="1"/>
</dbReference>
<sequence>MIARSNDNDLLITDAHLHLWDLSLINYPWLDEVPLLKKSYDLAAYREATKGISVSNMIFLQCECAPEAYQQEVDYITHLAFHDPRIRGIVSYFPLEQPEVESTLATLTQNKLIKGIRRLEEEPISLYDNTQFINNMNLLHRYGLSFDLGIKAHQLPAAVRLVEACPTNRYMVDHLGKPAIKTGEFREWKHNITALAKNPRVYCKLSGLVTEADWKHWTIADLQPYVDVVLELFGAHRIAFGGDWPVVTLSSSYPRWLTTALSLCRSLPDADLQRIFYQNALDFYQIDDISYEQI</sequence>
<evidence type="ECO:0000259" key="2">
    <source>
        <dbReference type="Pfam" id="PF04909"/>
    </source>
</evidence>
<comment type="similarity">
    <text evidence="1">Belongs to the metallo-dependent hydrolases superfamily.</text>
</comment>
<comment type="caution">
    <text evidence="3">The sequence shown here is derived from an EMBL/GenBank/DDBJ whole genome shotgun (WGS) entry which is preliminary data.</text>
</comment>
<dbReference type="InterPro" id="IPR052350">
    <property type="entry name" value="Metallo-dep_Lactonases"/>
</dbReference>
<evidence type="ECO:0000256" key="1">
    <source>
        <dbReference type="ARBA" id="ARBA00038310"/>
    </source>
</evidence>
<dbReference type="OrthoDB" id="5450317at2"/>
<dbReference type="RefSeq" id="WP_136901979.1">
    <property type="nucleotide sequence ID" value="NZ_SUME01000005.1"/>
</dbReference>
<dbReference type="InterPro" id="IPR006680">
    <property type="entry name" value="Amidohydro-rel"/>
</dbReference>
<organism evidence="3 4">
    <name type="scientific">Sphingobacterium olei</name>
    <dbReference type="NCBI Taxonomy" id="2571155"/>
    <lineage>
        <taxon>Bacteria</taxon>
        <taxon>Pseudomonadati</taxon>
        <taxon>Bacteroidota</taxon>
        <taxon>Sphingobacteriia</taxon>
        <taxon>Sphingobacteriales</taxon>
        <taxon>Sphingobacteriaceae</taxon>
        <taxon>Sphingobacterium</taxon>
    </lineage>
</organism>
<dbReference type="GO" id="GO:0016787">
    <property type="term" value="F:hydrolase activity"/>
    <property type="evidence" value="ECO:0007669"/>
    <property type="project" value="UniProtKB-KW"/>
</dbReference>
<reference evidence="3 4" key="1">
    <citation type="submission" date="2019-04" db="EMBL/GenBank/DDBJ databases">
        <title>Sphingobacterium olei sp. nov., isolated from oil-contaminated soil.</title>
        <authorList>
            <person name="Liu B."/>
        </authorList>
    </citation>
    <scope>NUCLEOTIDE SEQUENCE [LARGE SCALE GENOMIC DNA]</scope>
    <source>
        <strain evidence="3 4">HAL-9</strain>
    </source>
</reference>
<keyword evidence="3" id="KW-0378">Hydrolase</keyword>
<protein>
    <submittedName>
        <fullName evidence="3">Amidohydrolase</fullName>
    </submittedName>
</protein>
<dbReference type="Pfam" id="PF04909">
    <property type="entry name" value="Amidohydro_2"/>
    <property type="match status" value="1"/>
</dbReference>
<gene>
    <name evidence="3" type="ORF">FAZ15_14230</name>
</gene>
<name>A0A4V5MM89_9SPHI</name>
<accession>A0A4V5MM89</accession>
<evidence type="ECO:0000313" key="3">
    <source>
        <dbReference type="EMBL" id="TJZ60038.1"/>
    </source>
</evidence>
<dbReference type="InterPro" id="IPR032466">
    <property type="entry name" value="Metal_Hydrolase"/>
</dbReference>
<dbReference type="SUPFAM" id="SSF51556">
    <property type="entry name" value="Metallo-dependent hydrolases"/>
    <property type="match status" value="1"/>
</dbReference>
<dbReference type="Gene3D" id="3.20.20.140">
    <property type="entry name" value="Metal-dependent hydrolases"/>
    <property type="match status" value="1"/>
</dbReference>